<feature type="region of interest" description="Disordered" evidence="2">
    <location>
        <begin position="1"/>
        <end position="46"/>
    </location>
</feature>
<feature type="non-terminal residue" evidence="3">
    <location>
        <position position="158"/>
    </location>
</feature>
<keyword evidence="1" id="KW-0175">Coiled coil</keyword>
<evidence type="ECO:0000256" key="2">
    <source>
        <dbReference type="SAM" id="MobiDB-lite"/>
    </source>
</evidence>
<organism evidence="3 4">
    <name type="scientific">Marasmius crinis-equi</name>
    <dbReference type="NCBI Taxonomy" id="585013"/>
    <lineage>
        <taxon>Eukaryota</taxon>
        <taxon>Fungi</taxon>
        <taxon>Dikarya</taxon>
        <taxon>Basidiomycota</taxon>
        <taxon>Agaricomycotina</taxon>
        <taxon>Agaricomycetes</taxon>
        <taxon>Agaricomycetidae</taxon>
        <taxon>Agaricales</taxon>
        <taxon>Marasmiineae</taxon>
        <taxon>Marasmiaceae</taxon>
        <taxon>Marasmius</taxon>
    </lineage>
</organism>
<dbReference type="EMBL" id="JBAHYK010005398">
    <property type="protein sequence ID" value="KAL0562515.1"/>
    <property type="molecule type" value="Genomic_DNA"/>
</dbReference>
<dbReference type="Proteomes" id="UP001465976">
    <property type="component" value="Unassembled WGS sequence"/>
</dbReference>
<feature type="coiled-coil region" evidence="1">
    <location>
        <begin position="103"/>
        <end position="158"/>
    </location>
</feature>
<feature type="compositionally biased region" description="Low complexity" evidence="2">
    <location>
        <begin position="11"/>
        <end position="24"/>
    </location>
</feature>
<evidence type="ECO:0000256" key="1">
    <source>
        <dbReference type="SAM" id="Coils"/>
    </source>
</evidence>
<name>A0ABR3EI22_9AGAR</name>
<evidence type="ECO:0000313" key="3">
    <source>
        <dbReference type="EMBL" id="KAL0562515.1"/>
    </source>
</evidence>
<protein>
    <submittedName>
        <fullName evidence="3">Uncharacterized protein</fullName>
    </submittedName>
</protein>
<evidence type="ECO:0000313" key="4">
    <source>
        <dbReference type="Proteomes" id="UP001465976"/>
    </source>
</evidence>
<keyword evidence="4" id="KW-1185">Reference proteome</keyword>
<sequence>MSDYSHTMHARNSSSLHRQSSPSRGTSSFEGGGDNHLRHGNAEGAPSRGKWTFHEILGLVVHNRNCATCTEFSLHTGKGAALEMDDYKKATQRRESYLTSAGLRELEAHNSQLRSEKKLLCNQLDSLKRDHNELKKDYEDLEHSYESARDDIADLSKE</sequence>
<accession>A0ABR3EI22</accession>
<gene>
    <name evidence="3" type="ORF">V5O48_019572</name>
</gene>
<reference evidence="3 4" key="1">
    <citation type="submission" date="2024-02" db="EMBL/GenBank/DDBJ databases">
        <title>A draft genome for the cacao thread blight pathogen Marasmius crinis-equi.</title>
        <authorList>
            <person name="Cohen S.P."/>
            <person name="Baruah I.K."/>
            <person name="Amoako-Attah I."/>
            <person name="Bukari Y."/>
            <person name="Meinhardt L.W."/>
            <person name="Bailey B.A."/>
        </authorList>
    </citation>
    <scope>NUCLEOTIDE SEQUENCE [LARGE SCALE GENOMIC DNA]</scope>
    <source>
        <strain evidence="3 4">GH-76</strain>
    </source>
</reference>
<comment type="caution">
    <text evidence="3">The sequence shown here is derived from an EMBL/GenBank/DDBJ whole genome shotgun (WGS) entry which is preliminary data.</text>
</comment>
<proteinExistence type="predicted"/>